<reference evidence="1" key="1">
    <citation type="submission" date="2023-10" db="EMBL/GenBank/DDBJ databases">
        <title>Genome of Potential pathogenic bacteria in Crohn's disease.</title>
        <authorList>
            <person name="Rodriguez-Palacios A."/>
        </authorList>
    </citation>
    <scope>NUCLEOTIDE SEQUENCE</scope>
    <source>
        <strain evidence="1">CavFT-hAR11</strain>
    </source>
</reference>
<dbReference type="EMBL" id="JAWDET010000006">
    <property type="protein sequence ID" value="MDU0240559.1"/>
    <property type="molecule type" value="Genomic_DNA"/>
</dbReference>
<sequence>MIRRAGSDKFEVESCDYSFDELSELNSKLSDILCEGNFPDELTWNGVGIWVDKNRVSVDLEVCSEENIQLFKRLISNSPAIVFGYGTSIIIDSPVDSDNVNREESNVRSSVLINLGGKFSSYGVSNNNMYSGSIGVRGTHGEKSRFVTASHCIPKLTISGVVSDKEQKTISFCASKSDIQDAAELNLNIIDYIKMNDKVKEIRRASIIMSQYITLDKVNRKYSVDISETKALELGVNKMNYDRVVLEIENVNNLLVDNPDVDLIDLKLQYKEYKEKLDSVFNR</sequence>
<comment type="caution">
    <text evidence="1">The sequence shown here is derived from an EMBL/GenBank/DDBJ whole genome shotgun (WGS) entry which is preliminary data.</text>
</comment>
<accession>A0AAE4L595</accession>
<dbReference type="AlphaFoldDB" id="A0AAE4L595"/>
<name>A0AAE4L595_PHOVU</name>
<proteinExistence type="predicted"/>
<protein>
    <submittedName>
        <fullName evidence="1">Uncharacterized protein</fullName>
    </submittedName>
</protein>
<dbReference type="Proteomes" id="UP001181239">
    <property type="component" value="Unassembled WGS sequence"/>
</dbReference>
<dbReference type="RefSeq" id="WP_195508348.1">
    <property type="nucleotide sequence ID" value="NZ_JADNKJ010000050.1"/>
</dbReference>
<evidence type="ECO:0000313" key="2">
    <source>
        <dbReference type="Proteomes" id="UP001181239"/>
    </source>
</evidence>
<evidence type="ECO:0000313" key="1">
    <source>
        <dbReference type="EMBL" id="MDU0240559.1"/>
    </source>
</evidence>
<gene>
    <name evidence="1" type="ORF">RVH43_07970</name>
</gene>
<organism evidence="1 2">
    <name type="scientific">Phocaeicola vulgatus</name>
    <name type="common">Bacteroides vulgatus</name>
    <dbReference type="NCBI Taxonomy" id="821"/>
    <lineage>
        <taxon>Bacteria</taxon>
        <taxon>Pseudomonadati</taxon>
        <taxon>Bacteroidota</taxon>
        <taxon>Bacteroidia</taxon>
        <taxon>Bacteroidales</taxon>
        <taxon>Bacteroidaceae</taxon>
        <taxon>Phocaeicola</taxon>
    </lineage>
</organism>